<dbReference type="GO" id="GO:0005634">
    <property type="term" value="C:nucleus"/>
    <property type="evidence" value="ECO:0007669"/>
    <property type="project" value="UniProtKB-SubCell"/>
</dbReference>
<organism evidence="10 11">
    <name type="scientific">Piedraia hortae CBS 480.64</name>
    <dbReference type="NCBI Taxonomy" id="1314780"/>
    <lineage>
        <taxon>Eukaryota</taxon>
        <taxon>Fungi</taxon>
        <taxon>Dikarya</taxon>
        <taxon>Ascomycota</taxon>
        <taxon>Pezizomycotina</taxon>
        <taxon>Dothideomycetes</taxon>
        <taxon>Dothideomycetidae</taxon>
        <taxon>Capnodiales</taxon>
        <taxon>Piedraiaceae</taxon>
        <taxon>Piedraia</taxon>
    </lineage>
</organism>
<dbReference type="PANTHER" id="PTHR23215">
    <property type="entry name" value="ZINC FINGER PROTEIN 207"/>
    <property type="match status" value="1"/>
</dbReference>
<feature type="domain" description="BED-type" evidence="9">
    <location>
        <begin position="17"/>
        <end position="76"/>
    </location>
</feature>
<dbReference type="PROSITE" id="PS00028">
    <property type="entry name" value="ZINC_FINGER_C2H2_1"/>
    <property type="match status" value="1"/>
</dbReference>
<feature type="domain" description="C2H2-type" evidence="8">
    <location>
        <begin position="46"/>
        <end position="69"/>
    </location>
</feature>
<reference evidence="10" key="1">
    <citation type="journal article" date="2020" name="Stud. Mycol.">
        <title>101 Dothideomycetes genomes: a test case for predicting lifestyles and emergence of pathogens.</title>
        <authorList>
            <person name="Haridas S."/>
            <person name="Albert R."/>
            <person name="Binder M."/>
            <person name="Bloem J."/>
            <person name="Labutti K."/>
            <person name="Salamov A."/>
            <person name="Andreopoulos B."/>
            <person name="Baker S."/>
            <person name="Barry K."/>
            <person name="Bills G."/>
            <person name="Bluhm B."/>
            <person name="Cannon C."/>
            <person name="Castanera R."/>
            <person name="Culley D."/>
            <person name="Daum C."/>
            <person name="Ezra D."/>
            <person name="Gonzalez J."/>
            <person name="Henrissat B."/>
            <person name="Kuo A."/>
            <person name="Liang C."/>
            <person name="Lipzen A."/>
            <person name="Lutzoni F."/>
            <person name="Magnuson J."/>
            <person name="Mondo S."/>
            <person name="Nolan M."/>
            <person name="Ohm R."/>
            <person name="Pangilinan J."/>
            <person name="Park H.-J."/>
            <person name="Ramirez L."/>
            <person name="Alfaro M."/>
            <person name="Sun H."/>
            <person name="Tritt A."/>
            <person name="Yoshinaga Y."/>
            <person name="Zwiers L.-H."/>
            <person name="Turgeon B."/>
            <person name="Goodwin S."/>
            <person name="Spatafora J."/>
            <person name="Crous P."/>
            <person name="Grigoriev I."/>
        </authorList>
    </citation>
    <scope>NUCLEOTIDE SEQUENCE</scope>
    <source>
        <strain evidence="10">CBS 480.64</strain>
    </source>
</reference>
<feature type="compositionally biased region" description="Low complexity" evidence="7">
    <location>
        <begin position="418"/>
        <end position="428"/>
    </location>
</feature>
<dbReference type="AlphaFoldDB" id="A0A6A7BXG3"/>
<evidence type="ECO:0000256" key="1">
    <source>
        <dbReference type="ARBA" id="ARBA00004123"/>
    </source>
</evidence>
<name>A0A6A7BXG3_9PEZI</name>
<sequence>MATQAGKKRKRVVSLEEMLNRAWCYYCDKDFDDVAVLVRHQRQKHFSCSRCPRHLSTAGGLRVHMQQVHKEDLLSVGNALPHRSEVSVEIYGMEGIPEDILNSHKQRVREEYYKMEAEYRAATGNPLPGTKVEEKPKRSVPDTNDAKKRLAEFRAKKAAEKAAANGTPGIAGTPGVANHPGVVPSIPVGTPAASFSPYAIPSAVSPANAGASPYTTPQPYPMAGSPAGQAPYQPPYQYSPPGMPQAYSAPIPGISQPSIPPPSTPYGALPAGMYGGHPNYQVSIPAPPTIPQLQPPSLPQRPVAQPPNLSKEEMARMHSLTSTPAHSAATTAPPGYNAAHTSPPGHNTANAALPGPAQVHITGDDVEELVRSTIGHDPFQNTSTPKATELAATKGPEHPTHDAAISDSPMVGAPAVDAASSRQQASGGAKKKAEKGGKKRTTKLVYNDDKVSFEERKAADPKYAHVS</sequence>
<evidence type="ECO:0008006" key="12">
    <source>
        <dbReference type="Google" id="ProtNLM"/>
    </source>
</evidence>
<feature type="compositionally biased region" description="Low complexity" evidence="7">
    <location>
        <begin position="318"/>
        <end position="334"/>
    </location>
</feature>
<dbReference type="InterPro" id="IPR013087">
    <property type="entry name" value="Znf_C2H2_type"/>
</dbReference>
<keyword evidence="11" id="KW-1185">Reference proteome</keyword>
<evidence type="ECO:0000256" key="6">
    <source>
        <dbReference type="PROSITE-ProRule" id="PRU00042"/>
    </source>
</evidence>
<evidence type="ECO:0000259" key="8">
    <source>
        <dbReference type="PROSITE" id="PS50157"/>
    </source>
</evidence>
<feature type="region of interest" description="Disordered" evidence="7">
    <location>
        <begin position="123"/>
        <end position="145"/>
    </location>
</feature>
<keyword evidence="4" id="KW-0862">Zinc</keyword>
<comment type="subcellular location">
    <subcellularLocation>
        <location evidence="1">Nucleus</location>
    </subcellularLocation>
</comment>
<dbReference type="SMART" id="SM00355">
    <property type="entry name" value="ZnF_C2H2"/>
    <property type="match status" value="2"/>
</dbReference>
<evidence type="ECO:0000256" key="4">
    <source>
        <dbReference type="ARBA" id="ARBA00022833"/>
    </source>
</evidence>
<dbReference type="Proteomes" id="UP000799421">
    <property type="component" value="Unassembled WGS sequence"/>
</dbReference>
<evidence type="ECO:0000256" key="5">
    <source>
        <dbReference type="ARBA" id="ARBA00023242"/>
    </source>
</evidence>
<keyword evidence="3 6" id="KW-0863">Zinc-finger</keyword>
<keyword evidence="5" id="KW-0539">Nucleus</keyword>
<evidence type="ECO:0000256" key="2">
    <source>
        <dbReference type="ARBA" id="ARBA00022723"/>
    </source>
</evidence>
<feature type="compositionally biased region" description="Basic and acidic residues" evidence="7">
    <location>
        <begin position="446"/>
        <end position="467"/>
    </location>
</feature>
<feature type="region of interest" description="Disordered" evidence="7">
    <location>
        <begin position="282"/>
        <end position="467"/>
    </location>
</feature>
<protein>
    <recommendedName>
        <fullName evidence="12">C2H2-type domain-containing protein</fullName>
    </recommendedName>
</protein>
<evidence type="ECO:0000313" key="11">
    <source>
        <dbReference type="Proteomes" id="UP000799421"/>
    </source>
</evidence>
<feature type="compositionally biased region" description="Basic and acidic residues" evidence="7">
    <location>
        <begin position="131"/>
        <end position="145"/>
    </location>
</feature>
<dbReference type="PROSITE" id="PS50808">
    <property type="entry name" value="ZF_BED"/>
    <property type="match status" value="1"/>
</dbReference>
<gene>
    <name evidence="10" type="ORF">K470DRAFT_271576</name>
</gene>
<dbReference type="InterPro" id="IPR003656">
    <property type="entry name" value="Znf_BED"/>
</dbReference>
<proteinExistence type="predicted"/>
<accession>A0A6A7BXG3</accession>
<dbReference type="GO" id="GO:0008270">
    <property type="term" value="F:zinc ion binding"/>
    <property type="evidence" value="ECO:0007669"/>
    <property type="project" value="UniProtKB-KW"/>
</dbReference>
<dbReference type="SUPFAM" id="SSF57667">
    <property type="entry name" value="beta-beta-alpha zinc fingers"/>
    <property type="match status" value="1"/>
</dbReference>
<dbReference type="InterPro" id="IPR036236">
    <property type="entry name" value="Znf_C2H2_sf"/>
</dbReference>
<dbReference type="PROSITE" id="PS50157">
    <property type="entry name" value="ZINC_FINGER_C2H2_2"/>
    <property type="match status" value="1"/>
</dbReference>
<dbReference type="CDD" id="cd20908">
    <property type="entry name" value="SUF4-like"/>
    <property type="match status" value="1"/>
</dbReference>
<evidence type="ECO:0000256" key="7">
    <source>
        <dbReference type="SAM" id="MobiDB-lite"/>
    </source>
</evidence>
<dbReference type="PANTHER" id="PTHR23215:SF0">
    <property type="entry name" value="BUB3-INTERACTING AND GLEBS MOTIF-CONTAINING PROTEIN ZNF207"/>
    <property type="match status" value="1"/>
</dbReference>
<keyword evidence="2" id="KW-0479">Metal-binding</keyword>
<feature type="compositionally biased region" description="Pro residues" evidence="7">
    <location>
        <begin position="285"/>
        <end position="299"/>
    </location>
</feature>
<feature type="compositionally biased region" description="Basic residues" evidence="7">
    <location>
        <begin position="429"/>
        <end position="442"/>
    </location>
</feature>
<dbReference type="Gene3D" id="3.30.160.60">
    <property type="entry name" value="Classic Zinc Finger"/>
    <property type="match status" value="1"/>
</dbReference>
<dbReference type="GO" id="GO:0003677">
    <property type="term" value="F:DNA binding"/>
    <property type="evidence" value="ECO:0007669"/>
    <property type="project" value="InterPro"/>
</dbReference>
<dbReference type="EMBL" id="MU005993">
    <property type="protein sequence ID" value="KAF2859399.1"/>
    <property type="molecule type" value="Genomic_DNA"/>
</dbReference>
<evidence type="ECO:0000259" key="9">
    <source>
        <dbReference type="PROSITE" id="PS50808"/>
    </source>
</evidence>
<evidence type="ECO:0000313" key="10">
    <source>
        <dbReference type="EMBL" id="KAF2859399.1"/>
    </source>
</evidence>
<evidence type="ECO:0000256" key="3">
    <source>
        <dbReference type="ARBA" id="ARBA00022771"/>
    </source>
</evidence>
<dbReference type="OrthoDB" id="1306014at2759"/>